<feature type="domain" description="Calx-beta" evidence="6">
    <location>
        <begin position="64"/>
        <end position="167"/>
    </location>
</feature>
<evidence type="ECO:0000313" key="8">
    <source>
        <dbReference type="Proteomes" id="UP000307164"/>
    </source>
</evidence>
<sequence>MNLRPQEKTYFCANIAHCDDARKHKLITKSGSAHCSLCGEALQFARWKTHWHKIGMYVGTLTLAAVASFPIAFPTIHHHVQFKSAKTEVYEEDAIVEIIVQRTQFFEQTQSIQFNTRAGTAIAGQDYTVLSKSVFFQKGQREQIIRVSITPDSDVYERNETFYVSLENVAAQPEHLVVIKEAGVNKDLLEKGHLLVSSLSSLAADLANDLKQLELLSEYLSGQNEPNPVLVNKFNDTSDNIQRAREKYLFLFKDAEELDPNVIENALNSQLEILKKGEFKTQYAATRVMKTQLLEYLSSRITNTPQWLDALRQVTDEDQGSTIPTNAI</sequence>
<evidence type="ECO:0000256" key="1">
    <source>
        <dbReference type="ARBA" id="ARBA00022729"/>
    </source>
</evidence>
<keyword evidence="2" id="KW-0677">Repeat</keyword>
<gene>
    <name evidence="7" type="ORF">CWC20_06155</name>
</gene>
<reference evidence="8" key="2">
    <citation type="submission" date="2019-06" db="EMBL/GenBank/DDBJ databases">
        <title>Co-occurence of chitin degradation, pigmentation and bioactivity in marine Pseudoalteromonas.</title>
        <authorList>
            <person name="Sonnenschein E.C."/>
            <person name="Bech P.K."/>
        </authorList>
    </citation>
    <scope>NUCLEOTIDE SEQUENCE [LARGE SCALE GENOMIC DNA]</scope>
    <source>
        <strain evidence="8">S3895</strain>
    </source>
</reference>
<dbReference type="InterPro" id="IPR003644">
    <property type="entry name" value="Calx_beta"/>
</dbReference>
<keyword evidence="4" id="KW-0813">Transport</keyword>
<keyword evidence="5" id="KW-0812">Transmembrane</keyword>
<evidence type="ECO:0000259" key="6">
    <source>
        <dbReference type="SMART" id="SM00237"/>
    </source>
</evidence>
<evidence type="ECO:0000256" key="4">
    <source>
        <dbReference type="ARBA" id="ARBA00023065"/>
    </source>
</evidence>
<keyword evidence="4" id="KW-0406">Ion transport</keyword>
<reference evidence="7 8" key="1">
    <citation type="submission" date="2018-01" db="EMBL/GenBank/DDBJ databases">
        <authorList>
            <person name="Paulsen S."/>
            <person name="Gram L.K."/>
        </authorList>
    </citation>
    <scope>NUCLEOTIDE SEQUENCE [LARGE SCALE GENOMIC DNA]</scope>
    <source>
        <strain evidence="7 8">S3895</strain>
    </source>
</reference>
<keyword evidence="3" id="KW-0106">Calcium</keyword>
<keyword evidence="1" id="KW-0732">Signal</keyword>
<evidence type="ECO:0000256" key="2">
    <source>
        <dbReference type="ARBA" id="ARBA00022737"/>
    </source>
</evidence>
<keyword evidence="5" id="KW-1133">Transmembrane helix</keyword>
<dbReference type="Proteomes" id="UP000307164">
    <property type="component" value="Unassembled WGS sequence"/>
</dbReference>
<organism evidence="7 8">
    <name type="scientific">Pseudoalteromonas aurantia</name>
    <dbReference type="NCBI Taxonomy" id="43654"/>
    <lineage>
        <taxon>Bacteria</taxon>
        <taxon>Pseudomonadati</taxon>
        <taxon>Pseudomonadota</taxon>
        <taxon>Gammaproteobacteria</taxon>
        <taxon>Alteromonadales</taxon>
        <taxon>Pseudoalteromonadaceae</taxon>
        <taxon>Pseudoalteromonas</taxon>
    </lineage>
</organism>
<dbReference type="SMART" id="SM00237">
    <property type="entry name" value="Calx_beta"/>
    <property type="match status" value="1"/>
</dbReference>
<name>A0ABY2VZP3_9GAMM</name>
<proteinExistence type="predicted"/>
<dbReference type="EMBL" id="PNBW01000032">
    <property type="protein sequence ID" value="TMO76082.1"/>
    <property type="molecule type" value="Genomic_DNA"/>
</dbReference>
<dbReference type="InterPro" id="IPR051171">
    <property type="entry name" value="CaCA"/>
</dbReference>
<dbReference type="PANTHER" id="PTHR11878">
    <property type="entry name" value="SODIUM/CALCIUM EXCHANGER"/>
    <property type="match status" value="1"/>
</dbReference>
<feature type="transmembrane region" description="Helical" evidence="5">
    <location>
        <begin position="54"/>
        <end position="73"/>
    </location>
</feature>
<accession>A0ABY2VZP3</accession>
<evidence type="ECO:0000256" key="3">
    <source>
        <dbReference type="ARBA" id="ARBA00022837"/>
    </source>
</evidence>
<dbReference type="Pfam" id="PF03160">
    <property type="entry name" value="Calx-beta"/>
    <property type="match status" value="1"/>
</dbReference>
<evidence type="ECO:0000313" key="7">
    <source>
        <dbReference type="EMBL" id="TMO76082.1"/>
    </source>
</evidence>
<evidence type="ECO:0000256" key="5">
    <source>
        <dbReference type="SAM" id="Phobius"/>
    </source>
</evidence>
<dbReference type="Gene3D" id="2.60.40.2030">
    <property type="match status" value="1"/>
</dbReference>
<keyword evidence="8" id="KW-1185">Reference proteome</keyword>
<dbReference type="PANTHER" id="PTHR11878:SF65">
    <property type="entry name" value="NA_CA-EXCHANGE PROTEIN, ISOFORM G"/>
    <property type="match status" value="1"/>
</dbReference>
<comment type="caution">
    <text evidence="7">The sequence shown here is derived from an EMBL/GenBank/DDBJ whole genome shotgun (WGS) entry which is preliminary data.</text>
</comment>
<dbReference type="RefSeq" id="WP_138675432.1">
    <property type="nucleotide sequence ID" value="NZ_PNBW01000032.1"/>
</dbReference>
<dbReference type="SUPFAM" id="SSF141072">
    <property type="entry name" value="CalX-like"/>
    <property type="match status" value="1"/>
</dbReference>
<dbReference type="InterPro" id="IPR038081">
    <property type="entry name" value="CalX-like_sf"/>
</dbReference>
<keyword evidence="5" id="KW-0472">Membrane</keyword>
<protein>
    <recommendedName>
        <fullName evidence="6">Calx-beta domain-containing protein</fullName>
    </recommendedName>
</protein>